<dbReference type="AlphaFoldDB" id="A0A6J4QI70"/>
<accession>A0A6J4QI70</accession>
<protein>
    <submittedName>
        <fullName evidence="1">Uncharacterized protein</fullName>
    </submittedName>
</protein>
<evidence type="ECO:0000313" key="1">
    <source>
        <dbReference type="EMBL" id="CAA9445457.1"/>
    </source>
</evidence>
<gene>
    <name evidence="1" type="ORF">AVDCRST_MAG64-4507</name>
</gene>
<reference evidence="1" key="1">
    <citation type="submission" date="2020-02" db="EMBL/GenBank/DDBJ databases">
        <authorList>
            <person name="Meier V. D."/>
        </authorList>
    </citation>
    <scope>NUCLEOTIDE SEQUENCE</scope>
    <source>
        <strain evidence="1">AVDCRST_MAG64</strain>
    </source>
</reference>
<name>A0A6J4QI70_9BACT</name>
<proteinExistence type="predicted"/>
<organism evidence="1">
    <name type="scientific">uncultured Phycisphaerae bacterium</name>
    <dbReference type="NCBI Taxonomy" id="904963"/>
    <lineage>
        <taxon>Bacteria</taxon>
        <taxon>Pseudomonadati</taxon>
        <taxon>Planctomycetota</taxon>
        <taxon>Phycisphaerae</taxon>
        <taxon>environmental samples</taxon>
    </lineage>
</organism>
<dbReference type="EMBL" id="CADCUQ010001059">
    <property type="protein sequence ID" value="CAA9445457.1"/>
    <property type="molecule type" value="Genomic_DNA"/>
</dbReference>
<sequence>MAEQQSPALRDFIYLDHERVRSAAAQLGVGAAREDAGAGDRVARERLFLDVEPALLGRAGSAEIGPGFDFARWSPETFSDGQFVRATGAVRLLDYAWLAMALGGLPAVLKKMSKIELAALKNSDEGRRMTKGALQQKSLENQTAIAKIEEFKMDELSDVVRGLYPGVVRVKVRPRPAEHPQHVLVASAYADYFYDAPAALTQKYGVEVDAGWAVVGQLNVPTPAPPPQPIRVGNQMEDAFEQMALLMNNAFRVASSPAFPALSLTPLAIYRTPG</sequence>